<evidence type="ECO:0000313" key="7">
    <source>
        <dbReference type="Proteomes" id="UP000193922"/>
    </source>
</evidence>
<proteinExistence type="predicted"/>
<dbReference type="GO" id="GO:0003700">
    <property type="term" value="F:DNA-binding transcription factor activity"/>
    <property type="evidence" value="ECO:0007669"/>
    <property type="project" value="TreeGrafter"/>
</dbReference>
<accession>A0A1Y1W988</accession>
<dbReference type="CDD" id="cd00167">
    <property type="entry name" value="SANT"/>
    <property type="match status" value="2"/>
</dbReference>
<dbReference type="InterPro" id="IPR051651">
    <property type="entry name" value="DMTF1_DNA-bind_reg"/>
</dbReference>
<dbReference type="GO" id="GO:0000976">
    <property type="term" value="F:transcription cis-regulatory region binding"/>
    <property type="evidence" value="ECO:0007669"/>
    <property type="project" value="TreeGrafter"/>
</dbReference>
<dbReference type="PANTHER" id="PTHR46380:SF2">
    <property type="entry name" value="CYCLIN-D-BINDING MYB-LIKE TRANSCRIPTION FACTOR 1"/>
    <property type="match status" value="1"/>
</dbReference>
<dbReference type="PROSITE" id="PS50090">
    <property type="entry name" value="MYB_LIKE"/>
    <property type="match status" value="3"/>
</dbReference>
<dbReference type="RefSeq" id="XP_040743735.1">
    <property type="nucleotide sequence ID" value="XM_040885526.1"/>
</dbReference>
<dbReference type="Proteomes" id="UP000193922">
    <property type="component" value="Unassembled WGS sequence"/>
</dbReference>
<gene>
    <name evidence="6" type="ORF">DL89DRAFT_257375</name>
</gene>
<dbReference type="OrthoDB" id="2143914at2759"/>
<evidence type="ECO:0000256" key="1">
    <source>
        <dbReference type="ARBA" id="ARBA00004123"/>
    </source>
</evidence>
<dbReference type="PROSITE" id="PS51294">
    <property type="entry name" value="HTH_MYB"/>
    <property type="match status" value="1"/>
</dbReference>
<organism evidence="6 7">
    <name type="scientific">Linderina pennispora</name>
    <dbReference type="NCBI Taxonomy" id="61395"/>
    <lineage>
        <taxon>Eukaryota</taxon>
        <taxon>Fungi</taxon>
        <taxon>Fungi incertae sedis</taxon>
        <taxon>Zoopagomycota</taxon>
        <taxon>Kickxellomycotina</taxon>
        <taxon>Kickxellomycetes</taxon>
        <taxon>Kickxellales</taxon>
        <taxon>Kickxellaceae</taxon>
        <taxon>Linderina</taxon>
    </lineage>
</organism>
<feature type="domain" description="Myb-like" evidence="4">
    <location>
        <begin position="79"/>
        <end position="139"/>
    </location>
</feature>
<dbReference type="InterPro" id="IPR001005">
    <property type="entry name" value="SANT/Myb"/>
</dbReference>
<dbReference type="SMART" id="SM00717">
    <property type="entry name" value="SANT"/>
    <property type="match status" value="4"/>
</dbReference>
<keyword evidence="3" id="KW-0539">Nucleus</keyword>
<evidence type="ECO:0000313" key="6">
    <source>
        <dbReference type="EMBL" id="ORX70097.1"/>
    </source>
</evidence>
<keyword evidence="7" id="KW-1185">Reference proteome</keyword>
<dbReference type="EMBL" id="MCFD01000006">
    <property type="protein sequence ID" value="ORX70097.1"/>
    <property type="molecule type" value="Genomic_DNA"/>
</dbReference>
<keyword evidence="2" id="KW-0238">DNA-binding</keyword>
<sequence>MTHFIKPVFGAPSVFQRIVAHTPFRCMTTLTRQRIKWTKEMDETLQQLVAEHGHAWTRIATALSLKGKAMHVRRRWESLQPMTRSMWTKAEDAKLARAITSLMARDISPQEYGWWVMVAEEVGTGRTPRQCQARWTKTLIPRQGRVPSAVRFDGIALWHWTPDEEQRLRQTIKCIETVADQPDVVEQCEKDEPWLLFSKNTPPRYFWNFVSSQVGPRTPAQCVSKWFALNRSAKSQVASEMTREDIVRLVKFVRTQDTKRWIEWTKKFPGYTWKQLYNAYRNWCTLEQRYKTDMLSIDPLSMIQDFDGRSAMRPTDSNGYYDKDGELVKVTFPGKAGPLGPYILALMKYYPPGSRRAGYVQSFARLGNASGLGAGGRMSSETMDKLVSAITRYRNDWVGISREMGLPIRQCRRHADALAKRLGSVQRLITDPELEELEKHTKKPDGGIEP</sequence>
<dbReference type="GeneID" id="63802174"/>
<protein>
    <submittedName>
        <fullName evidence="6">Uncharacterized protein</fullName>
    </submittedName>
</protein>
<feature type="domain" description="Myb-like" evidence="4">
    <location>
        <begin position="29"/>
        <end position="78"/>
    </location>
</feature>
<evidence type="ECO:0000259" key="5">
    <source>
        <dbReference type="PROSITE" id="PS51294"/>
    </source>
</evidence>
<name>A0A1Y1W988_9FUNG</name>
<dbReference type="GO" id="GO:0005634">
    <property type="term" value="C:nucleus"/>
    <property type="evidence" value="ECO:0007669"/>
    <property type="project" value="UniProtKB-SubCell"/>
</dbReference>
<feature type="domain" description="HTH myb-type" evidence="5">
    <location>
        <begin position="115"/>
        <end position="143"/>
    </location>
</feature>
<dbReference type="Gene3D" id="1.10.10.60">
    <property type="entry name" value="Homeodomain-like"/>
    <property type="match status" value="3"/>
</dbReference>
<dbReference type="PANTHER" id="PTHR46380">
    <property type="entry name" value="CYCLIN-D-BINDING MYB-LIKE TRANSCRIPTION FACTOR 1"/>
    <property type="match status" value="1"/>
</dbReference>
<comment type="subcellular location">
    <subcellularLocation>
        <location evidence="1">Nucleus</location>
    </subcellularLocation>
</comment>
<dbReference type="InterPro" id="IPR017930">
    <property type="entry name" value="Myb_dom"/>
</dbReference>
<feature type="domain" description="Myb-like" evidence="4">
    <location>
        <begin position="160"/>
        <end position="230"/>
    </location>
</feature>
<evidence type="ECO:0000259" key="4">
    <source>
        <dbReference type="PROSITE" id="PS50090"/>
    </source>
</evidence>
<dbReference type="Pfam" id="PF13921">
    <property type="entry name" value="Myb_DNA-bind_6"/>
    <property type="match status" value="1"/>
</dbReference>
<reference evidence="6 7" key="1">
    <citation type="submission" date="2016-07" db="EMBL/GenBank/DDBJ databases">
        <title>Pervasive Adenine N6-methylation of Active Genes in Fungi.</title>
        <authorList>
            <consortium name="DOE Joint Genome Institute"/>
            <person name="Mondo S.J."/>
            <person name="Dannebaum R.O."/>
            <person name="Kuo R.C."/>
            <person name="Labutti K."/>
            <person name="Haridas S."/>
            <person name="Kuo A."/>
            <person name="Salamov A."/>
            <person name="Ahrendt S.R."/>
            <person name="Lipzen A."/>
            <person name="Sullivan W."/>
            <person name="Andreopoulos W.B."/>
            <person name="Clum A."/>
            <person name="Lindquist E."/>
            <person name="Daum C."/>
            <person name="Ramamoorthy G.K."/>
            <person name="Gryganskyi A."/>
            <person name="Culley D."/>
            <person name="Magnuson J.K."/>
            <person name="James T.Y."/>
            <person name="O'Malley M.A."/>
            <person name="Stajich J.E."/>
            <person name="Spatafora J.W."/>
            <person name="Visel A."/>
            <person name="Grigoriev I.V."/>
        </authorList>
    </citation>
    <scope>NUCLEOTIDE SEQUENCE [LARGE SCALE GENOMIC DNA]</scope>
    <source>
        <strain evidence="6 7">ATCC 12442</strain>
    </source>
</reference>
<evidence type="ECO:0000256" key="2">
    <source>
        <dbReference type="ARBA" id="ARBA00023125"/>
    </source>
</evidence>
<dbReference type="STRING" id="61395.A0A1Y1W988"/>
<dbReference type="InterPro" id="IPR009057">
    <property type="entry name" value="Homeodomain-like_sf"/>
</dbReference>
<dbReference type="AlphaFoldDB" id="A0A1Y1W988"/>
<dbReference type="SUPFAM" id="SSF46689">
    <property type="entry name" value="Homeodomain-like"/>
    <property type="match status" value="3"/>
</dbReference>
<comment type="caution">
    <text evidence="6">The sequence shown here is derived from an EMBL/GenBank/DDBJ whole genome shotgun (WGS) entry which is preliminary data.</text>
</comment>
<evidence type="ECO:0000256" key="3">
    <source>
        <dbReference type="ARBA" id="ARBA00023242"/>
    </source>
</evidence>